<dbReference type="RefSeq" id="WP_244515187.1">
    <property type="nucleotide sequence ID" value="NZ_FNJR01000001.1"/>
</dbReference>
<keyword evidence="3" id="KW-1185">Reference proteome</keyword>
<accession>A0A1H0PE08</accession>
<protein>
    <submittedName>
        <fullName evidence="2">Uncharacterized protein</fullName>
    </submittedName>
</protein>
<organism evidence="2 3">
    <name type="scientific">Actinopolyspora xinjiangensis</name>
    <dbReference type="NCBI Taxonomy" id="405564"/>
    <lineage>
        <taxon>Bacteria</taxon>
        <taxon>Bacillati</taxon>
        <taxon>Actinomycetota</taxon>
        <taxon>Actinomycetes</taxon>
        <taxon>Actinopolysporales</taxon>
        <taxon>Actinopolysporaceae</taxon>
        <taxon>Actinopolyspora</taxon>
    </lineage>
</organism>
<feature type="transmembrane region" description="Helical" evidence="1">
    <location>
        <begin position="24"/>
        <end position="42"/>
    </location>
</feature>
<dbReference type="AlphaFoldDB" id="A0A1H0PE08"/>
<evidence type="ECO:0000313" key="2">
    <source>
        <dbReference type="EMBL" id="SDP03253.1"/>
    </source>
</evidence>
<feature type="transmembrane region" description="Helical" evidence="1">
    <location>
        <begin position="48"/>
        <end position="68"/>
    </location>
</feature>
<keyword evidence="1" id="KW-0472">Membrane</keyword>
<dbReference type="Proteomes" id="UP000199497">
    <property type="component" value="Unassembled WGS sequence"/>
</dbReference>
<dbReference type="STRING" id="405564.SAMN04487905_101509"/>
<evidence type="ECO:0000313" key="3">
    <source>
        <dbReference type="Proteomes" id="UP000199497"/>
    </source>
</evidence>
<keyword evidence="1" id="KW-0812">Transmembrane</keyword>
<dbReference type="EMBL" id="FNJR01000001">
    <property type="protein sequence ID" value="SDP03253.1"/>
    <property type="molecule type" value="Genomic_DNA"/>
</dbReference>
<keyword evidence="1" id="KW-1133">Transmembrane helix</keyword>
<evidence type="ECO:0000256" key="1">
    <source>
        <dbReference type="SAM" id="Phobius"/>
    </source>
</evidence>
<gene>
    <name evidence="2" type="ORF">SAMN04487905_101509</name>
</gene>
<proteinExistence type="predicted"/>
<sequence length="178" mass="20024">MAQTHAARGAGAPVLEWYRHSQRYSIGMGLAGFVLIGILIGFRQGLDYSWLSMPWTWAALAVAGLGMYEIFRLVDPAVGADWLEVGRTWVLLYELTDIEVRHRGMSMHLDLKDSGGRKVQVKVDELQEDRDMWDLAYNGLLHLVVTNGATTNWAAHSLLEVPDQPERIVAPIVIERVR</sequence>
<reference evidence="3" key="1">
    <citation type="submission" date="2016-10" db="EMBL/GenBank/DDBJ databases">
        <authorList>
            <person name="Varghese N."/>
            <person name="Submissions S."/>
        </authorList>
    </citation>
    <scope>NUCLEOTIDE SEQUENCE [LARGE SCALE GENOMIC DNA]</scope>
    <source>
        <strain evidence="3">DSM 46732</strain>
    </source>
</reference>
<name>A0A1H0PE08_9ACTN</name>